<name>A0ABW3SSM8_9BACT</name>
<gene>
    <name evidence="1" type="ORF">ACFQ2O_13150</name>
</gene>
<comment type="caution">
    <text evidence="1">The sequence shown here is derived from an EMBL/GenBank/DDBJ whole genome shotgun (WGS) entry which is preliminary data.</text>
</comment>
<accession>A0ABW3SSM8</accession>
<evidence type="ECO:0000313" key="1">
    <source>
        <dbReference type="EMBL" id="MFD1187156.1"/>
    </source>
</evidence>
<proteinExistence type="predicted"/>
<protein>
    <recommendedName>
        <fullName evidence="3">Secreted protein</fullName>
    </recommendedName>
</protein>
<keyword evidence="2" id="KW-1185">Reference proteome</keyword>
<evidence type="ECO:0008006" key="3">
    <source>
        <dbReference type="Google" id="ProtNLM"/>
    </source>
</evidence>
<dbReference type="EMBL" id="JBHTLD010000119">
    <property type="protein sequence ID" value="MFD1187156.1"/>
    <property type="molecule type" value="Genomic_DNA"/>
</dbReference>
<sequence>MKSHTCIAEAILVAAILALPLFAASPNKLYLLAMAYPPAPKHQTFHLILWSAQAREGSSSRIALCIFPA</sequence>
<evidence type="ECO:0000313" key="2">
    <source>
        <dbReference type="Proteomes" id="UP001597094"/>
    </source>
</evidence>
<organism evidence="1 2">
    <name type="scientific">Pontibacter rugosus</name>
    <dbReference type="NCBI Taxonomy" id="1745966"/>
    <lineage>
        <taxon>Bacteria</taxon>
        <taxon>Pseudomonadati</taxon>
        <taxon>Bacteroidota</taxon>
        <taxon>Cytophagia</taxon>
        <taxon>Cytophagales</taxon>
        <taxon>Hymenobacteraceae</taxon>
        <taxon>Pontibacter</taxon>
    </lineage>
</organism>
<dbReference type="RefSeq" id="WP_377528327.1">
    <property type="nucleotide sequence ID" value="NZ_JBHTLD010000119.1"/>
</dbReference>
<dbReference type="Proteomes" id="UP001597094">
    <property type="component" value="Unassembled WGS sequence"/>
</dbReference>
<reference evidence="2" key="1">
    <citation type="journal article" date="2019" name="Int. J. Syst. Evol. Microbiol.">
        <title>The Global Catalogue of Microorganisms (GCM) 10K type strain sequencing project: providing services to taxonomists for standard genome sequencing and annotation.</title>
        <authorList>
            <consortium name="The Broad Institute Genomics Platform"/>
            <consortium name="The Broad Institute Genome Sequencing Center for Infectious Disease"/>
            <person name="Wu L."/>
            <person name="Ma J."/>
        </authorList>
    </citation>
    <scope>NUCLEOTIDE SEQUENCE [LARGE SCALE GENOMIC DNA]</scope>
    <source>
        <strain evidence="2">JCM 31319</strain>
    </source>
</reference>